<dbReference type="AlphaFoldDB" id="A0ABD0UTF5"/>
<proteinExistence type="predicted"/>
<sequence>MNQGTIPPQYRVYFNNCVIIKTIYAFTTSNTSPTADGSSPPNCPIFHDYSLICSRSHPSSSMMKENRFNAVLGMAEQKGHRLKQSKGKQSMRHQHSSDTVNQMIHSVSLQFRSKYMSAEEIESILRIQHATTHHNAPTLMTTIIWPA</sequence>
<protein>
    <submittedName>
        <fullName evidence="3">Uncharacterized protein</fullName>
    </submittedName>
</protein>
<accession>A0ABD0UTF5</accession>
<organism evidence="3 4">
    <name type="scientific">Dendrobium thyrsiflorum</name>
    <name type="common">Pinecone-like raceme dendrobium</name>
    <name type="synonym">Orchid</name>
    <dbReference type="NCBI Taxonomy" id="117978"/>
    <lineage>
        <taxon>Eukaryota</taxon>
        <taxon>Viridiplantae</taxon>
        <taxon>Streptophyta</taxon>
        <taxon>Embryophyta</taxon>
        <taxon>Tracheophyta</taxon>
        <taxon>Spermatophyta</taxon>
        <taxon>Magnoliopsida</taxon>
        <taxon>Liliopsida</taxon>
        <taxon>Asparagales</taxon>
        <taxon>Orchidaceae</taxon>
        <taxon>Epidendroideae</taxon>
        <taxon>Malaxideae</taxon>
        <taxon>Dendrobiinae</taxon>
        <taxon>Dendrobium</taxon>
    </lineage>
</organism>
<dbReference type="InterPro" id="IPR039900">
    <property type="entry name" value="Pat1-like"/>
</dbReference>
<keyword evidence="2" id="KW-0963">Cytoplasm</keyword>
<comment type="subcellular location">
    <subcellularLocation>
        <location evidence="1">Cytoplasm</location>
        <location evidence="1">P-body</location>
    </subcellularLocation>
</comment>
<evidence type="ECO:0000313" key="3">
    <source>
        <dbReference type="EMBL" id="KAL0916112.1"/>
    </source>
</evidence>
<dbReference type="PANTHER" id="PTHR21551:SF0">
    <property type="entry name" value="PROTEIN ASSOCIATED WITH TOPO II RELATED-1, ISOFORM A"/>
    <property type="match status" value="1"/>
</dbReference>
<comment type="caution">
    <text evidence="3">The sequence shown here is derived from an EMBL/GenBank/DDBJ whole genome shotgun (WGS) entry which is preliminary data.</text>
</comment>
<dbReference type="Proteomes" id="UP001552299">
    <property type="component" value="Unassembled WGS sequence"/>
</dbReference>
<evidence type="ECO:0000256" key="1">
    <source>
        <dbReference type="ARBA" id="ARBA00004201"/>
    </source>
</evidence>
<keyword evidence="4" id="KW-1185">Reference proteome</keyword>
<dbReference type="EMBL" id="JANQDX010000011">
    <property type="protein sequence ID" value="KAL0916112.1"/>
    <property type="molecule type" value="Genomic_DNA"/>
</dbReference>
<evidence type="ECO:0000313" key="4">
    <source>
        <dbReference type="Proteomes" id="UP001552299"/>
    </source>
</evidence>
<reference evidence="3 4" key="1">
    <citation type="journal article" date="2024" name="Plant Biotechnol. J.">
        <title>Dendrobium thyrsiflorum genome and its molecular insights into genes involved in important horticultural traits.</title>
        <authorList>
            <person name="Chen B."/>
            <person name="Wang J.Y."/>
            <person name="Zheng P.J."/>
            <person name="Li K.L."/>
            <person name="Liang Y.M."/>
            <person name="Chen X.F."/>
            <person name="Zhang C."/>
            <person name="Zhao X."/>
            <person name="He X."/>
            <person name="Zhang G.Q."/>
            <person name="Liu Z.J."/>
            <person name="Xu Q."/>
        </authorList>
    </citation>
    <scope>NUCLEOTIDE SEQUENCE [LARGE SCALE GENOMIC DNA]</scope>
    <source>
        <strain evidence="3">GZMU011</strain>
    </source>
</reference>
<evidence type="ECO:0000256" key="2">
    <source>
        <dbReference type="ARBA" id="ARBA00022490"/>
    </source>
</evidence>
<name>A0ABD0UTF5_DENTH</name>
<gene>
    <name evidence="3" type="ORF">M5K25_013595</name>
</gene>
<dbReference type="PANTHER" id="PTHR21551">
    <property type="entry name" value="TOPOISOMERASE II-ASSOCIATED PROTEIN PAT1"/>
    <property type="match status" value="1"/>
</dbReference>
<dbReference type="GO" id="GO:0000932">
    <property type="term" value="C:P-body"/>
    <property type="evidence" value="ECO:0007669"/>
    <property type="project" value="UniProtKB-SubCell"/>
</dbReference>